<proteinExistence type="predicted"/>
<name>A0AAV2QF39_MEGNR</name>
<dbReference type="AlphaFoldDB" id="A0AAV2QF39"/>
<feature type="non-terminal residue" evidence="2">
    <location>
        <position position="235"/>
    </location>
</feature>
<organism evidence="2 3">
    <name type="scientific">Meganyctiphanes norvegica</name>
    <name type="common">Northern krill</name>
    <name type="synonym">Thysanopoda norvegica</name>
    <dbReference type="NCBI Taxonomy" id="48144"/>
    <lineage>
        <taxon>Eukaryota</taxon>
        <taxon>Metazoa</taxon>
        <taxon>Ecdysozoa</taxon>
        <taxon>Arthropoda</taxon>
        <taxon>Crustacea</taxon>
        <taxon>Multicrustacea</taxon>
        <taxon>Malacostraca</taxon>
        <taxon>Eumalacostraca</taxon>
        <taxon>Eucarida</taxon>
        <taxon>Euphausiacea</taxon>
        <taxon>Euphausiidae</taxon>
        <taxon>Meganyctiphanes</taxon>
    </lineage>
</organism>
<feature type="region of interest" description="Disordered" evidence="1">
    <location>
        <begin position="1"/>
        <end position="30"/>
    </location>
</feature>
<protein>
    <submittedName>
        <fullName evidence="2">Uncharacterized protein</fullName>
    </submittedName>
</protein>
<accession>A0AAV2QF39</accession>
<comment type="caution">
    <text evidence="2">The sequence shown here is derived from an EMBL/GenBank/DDBJ whole genome shotgun (WGS) entry which is preliminary data.</text>
</comment>
<keyword evidence="3" id="KW-1185">Reference proteome</keyword>
<gene>
    <name evidence="2" type="ORF">MNOR_LOCUS11812</name>
</gene>
<dbReference type="Proteomes" id="UP001497623">
    <property type="component" value="Unassembled WGS sequence"/>
</dbReference>
<sequence length="235" mass="26379">MEEDSMTDISGVSDDSQGDKDYVQPPSGQEIPDLKVLEGLVSFLNKFKSATVYLSEQLYATSSLMKPIMEKLKKHLATNPNDHPIIKKIKIPMLDKLETRYTTDDAKTLLNVTSMLDPRFKNKIYNNSFEIHQALIDKTVGLHMANYEYESQSQIDATQGQEQCNLPRFSASNTSKGSAHTSKDYTAASAQCELFDIFSDEDNVMPQPNISTVLEDKVKVECPNKAWQIIGLFGK</sequence>
<dbReference type="PANTHER" id="PTHR46169">
    <property type="entry name" value="DNA REPLICATION-RELATED ELEMENT FACTOR, ISOFORM A"/>
    <property type="match status" value="1"/>
</dbReference>
<reference evidence="2 3" key="1">
    <citation type="submission" date="2024-05" db="EMBL/GenBank/DDBJ databases">
        <authorList>
            <person name="Wallberg A."/>
        </authorList>
    </citation>
    <scope>NUCLEOTIDE SEQUENCE [LARGE SCALE GENOMIC DNA]</scope>
</reference>
<evidence type="ECO:0000313" key="3">
    <source>
        <dbReference type="Proteomes" id="UP001497623"/>
    </source>
</evidence>
<dbReference type="InterPro" id="IPR012337">
    <property type="entry name" value="RNaseH-like_sf"/>
</dbReference>
<dbReference type="SUPFAM" id="SSF53098">
    <property type="entry name" value="Ribonuclease H-like"/>
    <property type="match status" value="1"/>
</dbReference>
<dbReference type="InterPro" id="IPR052717">
    <property type="entry name" value="Vacuolar_transposase_reg"/>
</dbReference>
<evidence type="ECO:0000256" key="1">
    <source>
        <dbReference type="SAM" id="MobiDB-lite"/>
    </source>
</evidence>
<dbReference type="GO" id="GO:0005634">
    <property type="term" value="C:nucleus"/>
    <property type="evidence" value="ECO:0007669"/>
    <property type="project" value="TreeGrafter"/>
</dbReference>
<evidence type="ECO:0000313" key="2">
    <source>
        <dbReference type="EMBL" id="CAL4082300.1"/>
    </source>
</evidence>
<dbReference type="PANTHER" id="PTHR46169:SF29">
    <property type="entry name" value="DNA REPLICATION-RELATED ELEMENT FACTOR, ISOFORM A"/>
    <property type="match status" value="1"/>
</dbReference>
<dbReference type="EMBL" id="CAXKWB010006285">
    <property type="protein sequence ID" value="CAL4082300.1"/>
    <property type="molecule type" value="Genomic_DNA"/>
</dbReference>
<dbReference type="GO" id="GO:0006357">
    <property type="term" value="P:regulation of transcription by RNA polymerase II"/>
    <property type="evidence" value="ECO:0007669"/>
    <property type="project" value="TreeGrafter"/>
</dbReference>